<dbReference type="SUPFAM" id="SSF46589">
    <property type="entry name" value="tRNA-binding arm"/>
    <property type="match status" value="1"/>
</dbReference>
<evidence type="ECO:0000259" key="4">
    <source>
        <dbReference type="Pfam" id="PF00587"/>
    </source>
</evidence>
<feature type="coiled-coil region" evidence="3">
    <location>
        <begin position="25"/>
        <end position="88"/>
    </location>
</feature>
<keyword evidence="6" id="KW-1185">Reference proteome</keyword>
<name>A0A154NWB9_DUFNO</name>
<feature type="non-terminal residue" evidence="5">
    <location>
        <position position="1"/>
    </location>
</feature>
<dbReference type="GO" id="GO:0005524">
    <property type="term" value="F:ATP binding"/>
    <property type="evidence" value="ECO:0007669"/>
    <property type="project" value="InterPro"/>
</dbReference>
<accession>A0A154NWB9</accession>
<feature type="non-terminal residue" evidence="5">
    <location>
        <position position="444"/>
    </location>
</feature>
<dbReference type="InterPro" id="IPR002317">
    <property type="entry name" value="Ser-tRNA-ligase_type_1"/>
</dbReference>
<evidence type="ECO:0000313" key="6">
    <source>
        <dbReference type="Proteomes" id="UP000076502"/>
    </source>
</evidence>
<keyword evidence="3" id="KW-0175">Coiled coil</keyword>
<dbReference type="Gene3D" id="3.30.930.10">
    <property type="entry name" value="Bira Bifunctional Protein, Domain 2"/>
    <property type="match status" value="1"/>
</dbReference>
<reference evidence="5 6" key="1">
    <citation type="submission" date="2015-07" db="EMBL/GenBank/DDBJ databases">
        <title>The genome of Dufourea novaeangliae.</title>
        <authorList>
            <person name="Pan H."/>
            <person name="Kapheim K."/>
        </authorList>
    </citation>
    <scope>NUCLEOTIDE SEQUENCE [LARGE SCALE GENOMIC DNA]</scope>
    <source>
        <strain evidence="5">0120121106</strain>
        <tissue evidence="5">Whole body</tissue>
    </source>
</reference>
<dbReference type="GO" id="GO:0004828">
    <property type="term" value="F:serine-tRNA ligase activity"/>
    <property type="evidence" value="ECO:0007669"/>
    <property type="project" value="InterPro"/>
</dbReference>
<dbReference type="Proteomes" id="UP000076502">
    <property type="component" value="Unassembled WGS sequence"/>
</dbReference>
<feature type="site" description="Important for serine binding" evidence="2">
    <location>
        <position position="414"/>
    </location>
</feature>
<comment type="similarity">
    <text evidence="1">Belongs to the class-II aminoacyl-tRNA synthetase family. Type-1 seryl-tRNA synthetase subfamily.</text>
</comment>
<evidence type="ECO:0000256" key="3">
    <source>
        <dbReference type="SAM" id="Coils"/>
    </source>
</evidence>
<dbReference type="PIRSF" id="PIRSF001529">
    <property type="entry name" value="Ser-tRNA-synth_IIa"/>
    <property type="match status" value="1"/>
</dbReference>
<dbReference type="GO" id="GO:0006434">
    <property type="term" value="P:seryl-tRNA aminoacylation"/>
    <property type="evidence" value="ECO:0007669"/>
    <property type="project" value="InterPro"/>
</dbReference>
<protein>
    <submittedName>
        <fullName evidence="5">Serine--tRNA ligase, mitochondrial</fullName>
    </submittedName>
</protein>
<dbReference type="PANTHER" id="PTHR11778">
    <property type="entry name" value="SERYL-TRNA SYNTHETASE"/>
    <property type="match status" value="1"/>
</dbReference>
<proteinExistence type="inferred from homology"/>
<keyword evidence="5" id="KW-0436">Ligase</keyword>
<evidence type="ECO:0000313" key="5">
    <source>
        <dbReference type="EMBL" id="KZC03881.1"/>
    </source>
</evidence>
<sequence length="444" mass="50473">SRHYTSTLFVSGRKANEITAVLTPYLDIEDRIADLEKLQKNLIARGVDIDAKEIKKAWEFYKSVYVDKKELDLKVEELSKQIKSFYEKDLSPEDEVQLTQLNFEFKSMRQDFKSIRNTLWNLEETIIEKILKLPNEVDEKTPLQSPTVMKSFGTLSTLPATENRKNHIEIGEDLGLLEYRNPMQYYLCNDAALFELGVLSYAGNILSENDMIRVAGADFSRSLMIEGSGLNHEDPMDSFVIDNHSEANKNVSNHMHLVGGASLISFLAMHAKQVINPKNFPIKYFATGRQYTPFPSTSTPIGLFTVSQASVAHAFALVKDVNSQEYHELFEGLLNTVCKLYDNICDHYQVVTRPVTELRPWETMRVSFELWSSFSKQYIEVGHLSVCGQYLSKRLLIAYQTPDGRAFPSVISGTVLSVPRLLGCLLEQDSTKFVIPKKIADRMP</sequence>
<dbReference type="Gene3D" id="1.10.287.40">
    <property type="entry name" value="Serine-tRNA synthetase, tRNA binding domain"/>
    <property type="match status" value="1"/>
</dbReference>
<dbReference type="EMBL" id="KQ434772">
    <property type="protein sequence ID" value="KZC03881.1"/>
    <property type="molecule type" value="Genomic_DNA"/>
</dbReference>
<dbReference type="InterPro" id="IPR042103">
    <property type="entry name" value="SerRS_1_N_sf"/>
</dbReference>
<dbReference type="STRING" id="178035.A0A154NWB9"/>
<evidence type="ECO:0000256" key="2">
    <source>
        <dbReference type="PIRSR" id="PIRSR001529-1"/>
    </source>
</evidence>
<evidence type="ECO:0000256" key="1">
    <source>
        <dbReference type="ARBA" id="ARBA00010728"/>
    </source>
</evidence>
<organism evidence="5 6">
    <name type="scientific">Dufourea novaeangliae</name>
    <name type="common">Sweat bee</name>
    <dbReference type="NCBI Taxonomy" id="178035"/>
    <lineage>
        <taxon>Eukaryota</taxon>
        <taxon>Metazoa</taxon>
        <taxon>Ecdysozoa</taxon>
        <taxon>Arthropoda</taxon>
        <taxon>Hexapoda</taxon>
        <taxon>Insecta</taxon>
        <taxon>Pterygota</taxon>
        <taxon>Neoptera</taxon>
        <taxon>Endopterygota</taxon>
        <taxon>Hymenoptera</taxon>
        <taxon>Apocrita</taxon>
        <taxon>Aculeata</taxon>
        <taxon>Apoidea</taxon>
        <taxon>Anthophila</taxon>
        <taxon>Halictidae</taxon>
        <taxon>Rophitinae</taxon>
        <taxon>Dufourea</taxon>
    </lineage>
</organism>
<dbReference type="SUPFAM" id="SSF55681">
    <property type="entry name" value="Class II aaRS and biotin synthetases"/>
    <property type="match status" value="1"/>
</dbReference>
<dbReference type="InterPro" id="IPR002314">
    <property type="entry name" value="aa-tRNA-synt_IIb"/>
</dbReference>
<feature type="domain" description="Aminoacyl-tRNA synthetase class II (G/ P/ S/T)" evidence="4">
    <location>
        <begin position="265"/>
        <end position="428"/>
    </location>
</feature>
<dbReference type="InterPro" id="IPR010978">
    <property type="entry name" value="tRNA-bd_arm"/>
</dbReference>
<dbReference type="Pfam" id="PF00587">
    <property type="entry name" value="tRNA-synt_2b"/>
    <property type="match status" value="1"/>
</dbReference>
<dbReference type="AlphaFoldDB" id="A0A154NWB9"/>
<dbReference type="InterPro" id="IPR045864">
    <property type="entry name" value="aa-tRNA-synth_II/BPL/LPL"/>
</dbReference>
<dbReference type="OrthoDB" id="24683at2759"/>
<gene>
    <name evidence="5" type="ORF">WN55_00060</name>
</gene>